<gene>
    <name evidence="6" type="primary">ybaK</name>
    <name evidence="8" type="ORF">DC53_10735</name>
    <name evidence="6" type="ORF">EU508_18845</name>
    <name evidence="7" type="ORF">EU509_02345</name>
</gene>
<feature type="domain" description="YbaK/aminoacyl-tRNA synthetase-associated" evidence="5">
    <location>
        <begin position="32"/>
        <end position="144"/>
    </location>
</feature>
<organism evidence="6 11">
    <name type="scientific">Pseudoalteromonas fuliginea</name>
    <dbReference type="NCBI Taxonomy" id="1872678"/>
    <lineage>
        <taxon>Bacteria</taxon>
        <taxon>Pseudomonadati</taxon>
        <taxon>Pseudomonadota</taxon>
        <taxon>Gammaproteobacteria</taxon>
        <taxon>Alteromonadales</taxon>
        <taxon>Pseudoalteromonadaceae</taxon>
        <taxon>Pseudoalteromonas</taxon>
    </lineage>
</organism>
<dbReference type="OrthoDB" id="9809296at2"/>
<dbReference type="SUPFAM" id="SSF55826">
    <property type="entry name" value="YbaK/ProRS associated domain"/>
    <property type="match status" value="1"/>
</dbReference>
<dbReference type="RefSeq" id="WP_033029845.1">
    <property type="nucleotide sequence ID" value="NZ_JBBMQV010000009.1"/>
</dbReference>
<sequence length="153" mass="16558">MTPAIDLLKKSKISFDVLSYEHDASNSHYGLEAVEKLKLNSHQVFKTLVLETHEGELIVAVTPVSQQIHLKQLAKLASSKKVAMAAAQKVQASTGYILGGVSPLGQKKRLATYIHGSASQFEHVYVSAGKRGLEVKLMTTDLITLTGAKLGIF</sequence>
<dbReference type="InterPro" id="IPR004369">
    <property type="entry name" value="Prolyl-tRNA_editing_YbaK/EbsC"/>
</dbReference>
<evidence type="ECO:0000313" key="10">
    <source>
        <dbReference type="Proteomes" id="UP000322915"/>
    </source>
</evidence>
<dbReference type="NCBIfam" id="TIGR00011">
    <property type="entry name" value="YbaK_EbsC"/>
    <property type="match status" value="1"/>
</dbReference>
<accession>A0A063KSW0</accession>
<dbReference type="PIRSF" id="PIRSF006181">
    <property type="entry name" value="EbsC_YbaK"/>
    <property type="match status" value="1"/>
</dbReference>
<dbReference type="Proteomes" id="UP000027154">
    <property type="component" value="Unassembled WGS sequence"/>
</dbReference>
<dbReference type="GO" id="GO:0016829">
    <property type="term" value="F:lyase activity"/>
    <property type="evidence" value="ECO:0007669"/>
    <property type="project" value="UniProtKB-KW"/>
</dbReference>
<dbReference type="Proteomes" id="UP000324162">
    <property type="component" value="Unassembled WGS sequence"/>
</dbReference>
<keyword evidence="2 4" id="KW-0648">Protein biosynthesis</keyword>
<keyword evidence="10" id="KW-1185">Reference proteome</keyword>
<dbReference type="CDD" id="cd00002">
    <property type="entry name" value="YbaK_deacylase"/>
    <property type="match status" value="1"/>
</dbReference>
<evidence type="ECO:0000256" key="4">
    <source>
        <dbReference type="PIRNR" id="PIRNR006181"/>
    </source>
</evidence>
<keyword evidence="3 4" id="KW-0456">Lyase</keyword>
<dbReference type="InterPro" id="IPR007214">
    <property type="entry name" value="YbaK/aa-tRNA-synth-assoc-dom"/>
</dbReference>
<dbReference type="EMBL" id="SEUJ01000050">
    <property type="protein sequence ID" value="KAA1164426.1"/>
    <property type="molecule type" value="Genomic_DNA"/>
</dbReference>
<comment type="similarity">
    <text evidence="1 4">Belongs to the prolyl-tRNA editing family. YbaK/EbsC subfamily.</text>
</comment>
<reference evidence="10 11" key="2">
    <citation type="submission" date="2019-01" db="EMBL/GenBank/DDBJ databases">
        <title>Genome sequences of marine Pseudoalteromonas species.</title>
        <authorList>
            <person name="Boraston A.B."/>
            <person name="Hehemann J.-H."/>
            <person name="Vickers C.J."/>
            <person name="Salama-Alber O."/>
            <person name="Abe K."/>
            <person name="Hettle A.J."/>
        </authorList>
    </citation>
    <scope>NUCLEOTIDE SEQUENCE [LARGE SCALE GENOMIC DNA]</scope>
    <source>
        <strain evidence="6 11">PS42</strain>
        <strain evidence="7 10">PS47</strain>
    </source>
</reference>
<evidence type="ECO:0000256" key="2">
    <source>
        <dbReference type="ARBA" id="ARBA00022917"/>
    </source>
</evidence>
<dbReference type="Proteomes" id="UP000322915">
    <property type="component" value="Unassembled WGS sequence"/>
</dbReference>
<dbReference type="PANTHER" id="PTHR30411:SF0">
    <property type="entry name" value="CYS-TRNA(PRO)_CYS-TRNA(CYS) DEACYLASE YBAK"/>
    <property type="match status" value="1"/>
</dbReference>
<evidence type="ECO:0000313" key="8">
    <source>
        <dbReference type="EMBL" id="KDC51007.1"/>
    </source>
</evidence>
<proteinExistence type="inferred from homology"/>
<comment type="caution">
    <text evidence="6">The sequence shown here is derived from an EMBL/GenBank/DDBJ whole genome shotgun (WGS) entry which is preliminary data.</text>
</comment>
<evidence type="ECO:0000259" key="5">
    <source>
        <dbReference type="Pfam" id="PF04073"/>
    </source>
</evidence>
<evidence type="ECO:0000256" key="1">
    <source>
        <dbReference type="ARBA" id="ARBA00009798"/>
    </source>
</evidence>
<dbReference type="AlphaFoldDB" id="A0A063KSW0"/>
<name>A0A063KSW0_9GAMM</name>
<dbReference type="EC" id="4.2.-.-" evidence="4"/>
<dbReference type="Gene3D" id="3.90.960.10">
    <property type="entry name" value="YbaK/aminoacyl-tRNA synthetase-associated domain"/>
    <property type="match status" value="1"/>
</dbReference>
<dbReference type="EMBL" id="SEUK01000055">
    <property type="protein sequence ID" value="KAA1156981.1"/>
    <property type="molecule type" value="Genomic_DNA"/>
</dbReference>
<evidence type="ECO:0000313" key="6">
    <source>
        <dbReference type="EMBL" id="KAA1156981.1"/>
    </source>
</evidence>
<dbReference type="GO" id="GO:0002161">
    <property type="term" value="F:aminoacyl-tRNA deacylase activity"/>
    <property type="evidence" value="ECO:0007669"/>
    <property type="project" value="InterPro"/>
</dbReference>
<dbReference type="InterPro" id="IPR036754">
    <property type="entry name" value="YbaK/aa-tRNA-synt-asso_dom_sf"/>
</dbReference>
<evidence type="ECO:0000256" key="3">
    <source>
        <dbReference type="ARBA" id="ARBA00023239"/>
    </source>
</evidence>
<dbReference type="GO" id="GO:0006412">
    <property type="term" value="P:translation"/>
    <property type="evidence" value="ECO:0007669"/>
    <property type="project" value="UniProtKB-KW"/>
</dbReference>
<protein>
    <recommendedName>
        <fullName evidence="4">Cys-tRNA(Pro)/Cys-tRNA(Cys) deacylase</fullName>
        <ecNumber evidence="4">4.2.-.-</ecNumber>
    </recommendedName>
</protein>
<evidence type="ECO:0000313" key="9">
    <source>
        <dbReference type="Proteomes" id="UP000027154"/>
    </source>
</evidence>
<dbReference type="EMBL" id="JJNZ01000030">
    <property type="protein sequence ID" value="KDC51007.1"/>
    <property type="molecule type" value="Genomic_DNA"/>
</dbReference>
<reference evidence="8 9" key="1">
    <citation type="submission" date="2014-04" db="EMBL/GenBank/DDBJ databases">
        <title>Pseudoalteromonas galatheae sp. nov., isolated from a deep-sea polychaete near Canal Concepcion, Chile.</title>
        <authorList>
            <person name="Machado H.R."/>
            <person name="Gram L."/>
            <person name="Vynne N.G."/>
        </authorList>
    </citation>
    <scope>NUCLEOTIDE SEQUENCE [LARGE SCALE GENOMIC DNA]</scope>
    <source>
        <strain evidence="8 9">KMM216</strain>
    </source>
</reference>
<evidence type="ECO:0000313" key="7">
    <source>
        <dbReference type="EMBL" id="KAA1164426.1"/>
    </source>
</evidence>
<dbReference type="PANTHER" id="PTHR30411">
    <property type="entry name" value="CYTOPLASMIC PROTEIN"/>
    <property type="match status" value="1"/>
</dbReference>
<evidence type="ECO:0000313" key="11">
    <source>
        <dbReference type="Proteomes" id="UP000324162"/>
    </source>
</evidence>
<dbReference type="Pfam" id="PF04073">
    <property type="entry name" value="tRNA_edit"/>
    <property type="match status" value="1"/>
</dbReference>